<gene>
    <name evidence="1" type="ORF">PIB30_035657</name>
</gene>
<proteinExistence type="predicted"/>
<protein>
    <submittedName>
        <fullName evidence="1">Uncharacterized protein</fullName>
    </submittedName>
</protein>
<reference evidence="1 2" key="1">
    <citation type="journal article" date="2023" name="Plants (Basel)">
        <title>Bridging the Gap: Combining Genomics and Transcriptomics Approaches to Understand Stylosanthes scabra, an Orphan Legume from the Brazilian Caatinga.</title>
        <authorList>
            <person name="Ferreira-Neto J.R.C."/>
            <person name="da Silva M.D."/>
            <person name="Binneck E."/>
            <person name="de Melo N.F."/>
            <person name="da Silva R.H."/>
            <person name="de Melo A.L.T.M."/>
            <person name="Pandolfi V."/>
            <person name="Bustamante F.O."/>
            <person name="Brasileiro-Vidal A.C."/>
            <person name="Benko-Iseppon A.M."/>
        </authorList>
    </citation>
    <scope>NUCLEOTIDE SEQUENCE [LARGE SCALE GENOMIC DNA]</scope>
    <source>
        <tissue evidence="1">Leaves</tissue>
    </source>
</reference>
<keyword evidence="2" id="KW-1185">Reference proteome</keyword>
<dbReference type="EMBL" id="JASCZI010030379">
    <property type="protein sequence ID" value="MED6122011.1"/>
    <property type="molecule type" value="Genomic_DNA"/>
</dbReference>
<organism evidence="1 2">
    <name type="scientific">Stylosanthes scabra</name>
    <dbReference type="NCBI Taxonomy" id="79078"/>
    <lineage>
        <taxon>Eukaryota</taxon>
        <taxon>Viridiplantae</taxon>
        <taxon>Streptophyta</taxon>
        <taxon>Embryophyta</taxon>
        <taxon>Tracheophyta</taxon>
        <taxon>Spermatophyta</taxon>
        <taxon>Magnoliopsida</taxon>
        <taxon>eudicotyledons</taxon>
        <taxon>Gunneridae</taxon>
        <taxon>Pentapetalae</taxon>
        <taxon>rosids</taxon>
        <taxon>fabids</taxon>
        <taxon>Fabales</taxon>
        <taxon>Fabaceae</taxon>
        <taxon>Papilionoideae</taxon>
        <taxon>50 kb inversion clade</taxon>
        <taxon>dalbergioids sensu lato</taxon>
        <taxon>Dalbergieae</taxon>
        <taxon>Pterocarpus clade</taxon>
        <taxon>Stylosanthes</taxon>
    </lineage>
</organism>
<name>A0ABU6RDR5_9FABA</name>
<comment type="caution">
    <text evidence="1">The sequence shown here is derived from an EMBL/GenBank/DDBJ whole genome shotgun (WGS) entry which is preliminary data.</text>
</comment>
<evidence type="ECO:0000313" key="2">
    <source>
        <dbReference type="Proteomes" id="UP001341840"/>
    </source>
</evidence>
<sequence length="162" mass="18401">MTETQSFIQIKPVHIRKLHISILFGKKICNSISTPQDCNNRNLLIPSHRLIPNILIRSMIAGISIMDPSRQSDSQTIERIPASQAKTKALQIANNSPLRTYLQGSLLEQPFKQFPLGSWIMQLNPTVPDKCLKLGESNHMPNRFCFREITEAMKNCFSRAIV</sequence>
<dbReference type="Proteomes" id="UP001341840">
    <property type="component" value="Unassembled WGS sequence"/>
</dbReference>
<evidence type="ECO:0000313" key="1">
    <source>
        <dbReference type="EMBL" id="MED6122011.1"/>
    </source>
</evidence>
<accession>A0ABU6RDR5</accession>